<evidence type="ECO:0000256" key="1">
    <source>
        <dbReference type="ARBA" id="ARBA00022737"/>
    </source>
</evidence>
<dbReference type="SUPFAM" id="SSF82185">
    <property type="entry name" value="Histone H3 K4-specific methyltransferase SET7/9 N-terminal domain"/>
    <property type="match status" value="2"/>
</dbReference>
<keyword evidence="2" id="KW-0812">Transmembrane</keyword>
<name>A0A7I0HWP6_9LEPT</name>
<dbReference type="Pfam" id="PF02493">
    <property type="entry name" value="MORN"/>
    <property type="match status" value="4"/>
</dbReference>
<dbReference type="RefSeq" id="WP_135769978.1">
    <property type="nucleotide sequence ID" value="NZ_RQFT01000002.1"/>
</dbReference>
<keyword evidence="2" id="KW-1133">Transmembrane helix</keyword>
<protein>
    <recommendedName>
        <fullName evidence="5">Membrane-binding protein</fullName>
    </recommendedName>
</protein>
<evidence type="ECO:0008006" key="5">
    <source>
        <dbReference type="Google" id="ProtNLM"/>
    </source>
</evidence>
<dbReference type="SMART" id="SM00698">
    <property type="entry name" value="MORN"/>
    <property type="match status" value="4"/>
</dbReference>
<evidence type="ECO:0000313" key="3">
    <source>
        <dbReference type="EMBL" id="TGL09163.1"/>
    </source>
</evidence>
<feature type="transmembrane region" description="Helical" evidence="2">
    <location>
        <begin position="17"/>
        <end position="35"/>
    </location>
</feature>
<proteinExistence type="predicted"/>
<gene>
    <name evidence="3" type="ORF">EHQ43_01525</name>
</gene>
<evidence type="ECO:0000256" key="2">
    <source>
        <dbReference type="SAM" id="Phobius"/>
    </source>
</evidence>
<dbReference type="Proteomes" id="UP000297641">
    <property type="component" value="Unassembled WGS sequence"/>
</dbReference>
<dbReference type="EMBL" id="RQFT01000002">
    <property type="protein sequence ID" value="TGL09163.1"/>
    <property type="molecule type" value="Genomic_DNA"/>
</dbReference>
<dbReference type="InterPro" id="IPR003409">
    <property type="entry name" value="MORN"/>
</dbReference>
<reference evidence="3 4" key="1">
    <citation type="journal article" date="2019" name="PLoS Negl. Trop. Dis.">
        <title>Revisiting the worldwide diversity of Leptospira species in the environment.</title>
        <authorList>
            <person name="Vincent A.T."/>
            <person name="Schiettekatte O."/>
            <person name="Bourhy P."/>
            <person name="Veyrier F.J."/>
            <person name="Picardeau M."/>
        </authorList>
    </citation>
    <scope>NUCLEOTIDE SEQUENCE [LARGE SCALE GENOMIC DNA]</scope>
    <source>
        <strain evidence="3 4">201800273</strain>
    </source>
</reference>
<sequence length="217" mass="24795">MKFKLTPLHHLSKTQKIIFSIGFLLFLVGSIFYGTRKYRESQFSNSIICLSGDCSSGFGKIQYSTGEIYSGQLKNKIPNGNGKMDFKDKAVYEGDWDMGQMEGYGIYTYPDQNVFSGKFQKNKREGFGKFSIGHYSIQGKWEKDFLEGEALIGYEGKKWSGFYKRGKLISGYGILFYPEGKRYIGQARNGKRNGYGQLENAKGEILEKGKWEDDRKI</sequence>
<dbReference type="PANTHER" id="PTHR43215:SF14">
    <property type="entry name" value="RADIAL SPOKE HEAD 1 HOMOLOG"/>
    <property type="match status" value="1"/>
</dbReference>
<keyword evidence="1" id="KW-0677">Repeat</keyword>
<comment type="caution">
    <text evidence="3">The sequence shown here is derived from an EMBL/GenBank/DDBJ whole genome shotgun (WGS) entry which is preliminary data.</text>
</comment>
<keyword evidence="2" id="KW-0472">Membrane</keyword>
<organism evidence="3 4">
    <name type="scientific">Leptospira bouyouniensis</name>
    <dbReference type="NCBI Taxonomy" id="2484911"/>
    <lineage>
        <taxon>Bacteria</taxon>
        <taxon>Pseudomonadati</taxon>
        <taxon>Spirochaetota</taxon>
        <taxon>Spirochaetia</taxon>
        <taxon>Leptospirales</taxon>
        <taxon>Leptospiraceae</taxon>
        <taxon>Leptospira</taxon>
    </lineage>
</organism>
<accession>A0A7I0HWP6</accession>
<dbReference type="PANTHER" id="PTHR43215">
    <property type="entry name" value="RADIAL SPOKE HEAD 1 HOMOLOG"/>
    <property type="match status" value="1"/>
</dbReference>
<dbReference type="AlphaFoldDB" id="A0A7I0HWP6"/>
<dbReference type="Gene3D" id="2.20.110.10">
    <property type="entry name" value="Histone H3 K4-specific methyltransferase SET7/9 N-terminal domain"/>
    <property type="match status" value="2"/>
</dbReference>
<evidence type="ECO:0000313" key="4">
    <source>
        <dbReference type="Proteomes" id="UP000297641"/>
    </source>
</evidence>